<dbReference type="InterPro" id="IPR000266">
    <property type="entry name" value="Ribosomal_uS17"/>
</dbReference>
<sequence length="74" mass="8576">MLVGTIIRDLLTETKVVLVIKRTKRSKKYKKTITSTKKYLVSDKDNRFRIGSKILIKSCSPISKRKSWFIVSMA</sequence>
<evidence type="ECO:0000256" key="2">
    <source>
        <dbReference type="ARBA" id="ARBA00022980"/>
    </source>
</evidence>
<name>A0ABX4MH49_9HYPH</name>
<evidence type="ECO:0000313" key="6">
    <source>
        <dbReference type="EMBL" id="PIM95966.1"/>
    </source>
</evidence>
<keyword evidence="3" id="KW-0687">Ribonucleoprotein</keyword>
<protein>
    <recommendedName>
        <fullName evidence="4">30S ribosomal protein S17</fullName>
    </recommendedName>
</protein>
<evidence type="ECO:0000256" key="1">
    <source>
        <dbReference type="ARBA" id="ARBA00010254"/>
    </source>
</evidence>
<comment type="similarity">
    <text evidence="1">Belongs to the universal ribosomal protein uS17 family.</text>
</comment>
<keyword evidence="2 6" id="KW-0689">Ribosomal protein</keyword>
<evidence type="ECO:0000256" key="4">
    <source>
        <dbReference type="ARBA" id="ARBA00035311"/>
    </source>
</evidence>
<dbReference type="Pfam" id="PF00366">
    <property type="entry name" value="Ribosomal_S17"/>
    <property type="match status" value="1"/>
</dbReference>
<evidence type="ECO:0000313" key="5">
    <source>
        <dbReference type="EMBL" id="PIM95843.1"/>
    </source>
</evidence>
<dbReference type="InterPro" id="IPR012340">
    <property type="entry name" value="NA-bd_OB-fold"/>
</dbReference>
<organism evidence="6 7">
    <name type="scientific">Candidatus Hodgkinia cicadicola</name>
    <dbReference type="NCBI Taxonomy" id="573658"/>
    <lineage>
        <taxon>Bacteria</taxon>
        <taxon>Pseudomonadati</taxon>
        <taxon>Pseudomonadota</taxon>
        <taxon>Alphaproteobacteria</taxon>
        <taxon>Hyphomicrobiales</taxon>
        <taxon>Candidatus Hodgkinia</taxon>
    </lineage>
</organism>
<dbReference type="EMBL" id="NXGO01000030">
    <property type="protein sequence ID" value="PIM95843.1"/>
    <property type="molecule type" value="Genomic_DNA"/>
</dbReference>
<dbReference type="EMBL" id="NXGO01000011">
    <property type="protein sequence ID" value="PIM95966.1"/>
    <property type="molecule type" value="Genomic_DNA"/>
</dbReference>
<dbReference type="Gene3D" id="2.40.50.140">
    <property type="entry name" value="Nucleic acid-binding proteins"/>
    <property type="match status" value="1"/>
</dbReference>
<evidence type="ECO:0000313" key="7">
    <source>
        <dbReference type="Proteomes" id="UP000230981"/>
    </source>
</evidence>
<accession>A0ABX4MH49</accession>
<evidence type="ECO:0000256" key="3">
    <source>
        <dbReference type="ARBA" id="ARBA00023274"/>
    </source>
</evidence>
<dbReference type="Proteomes" id="UP000230981">
    <property type="component" value="Unassembled WGS sequence"/>
</dbReference>
<gene>
    <name evidence="6" type="primary">rpsQ</name>
    <name evidence="5" type="ORF">magtdc_195</name>
    <name evidence="6" type="ORF">magtdc_99</name>
</gene>
<keyword evidence="7" id="KW-1185">Reference proteome</keyword>
<dbReference type="GO" id="GO:0005840">
    <property type="term" value="C:ribosome"/>
    <property type="evidence" value="ECO:0007669"/>
    <property type="project" value="UniProtKB-KW"/>
</dbReference>
<comment type="caution">
    <text evidence="6">The sequence shown here is derived from an EMBL/GenBank/DDBJ whole genome shotgun (WGS) entry which is preliminary data.</text>
</comment>
<dbReference type="SUPFAM" id="SSF50249">
    <property type="entry name" value="Nucleic acid-binding proteins"/>
    <property type="match status" value="1"/>
</dbReference>
<reference evidence="6 7" key="1">
    <citation type="submission" date="2017-09" db="EMBL/GenBank/DDBJ databases">
        <authorList>
            <person name="Campbell M.A."/>
            <person name="Lukasik P."/>
            <person name="Simon C."/>
            <person name="McCutcheon J.P."/>
        </authorList>
    </citation>
    <scope>NUCLEOTIDE SEQUENCE [LARGE SCALE GENOMIC DNA]</scope>
    <source>
        <strain evidence="6 7">MAGTDC</strain>
    </source>
</reference>
<proteinExistence type="inferred from homology"/>